<evidence type="ECO:0000313" key="1">
    <source>
        <dbReference type="EMBL" id="CAG8529796.1"/>
    </source>
</evidence>
<reference evidence="1" key="1">
    <citation type="submission" date="2021-06" db="EMBL/GenBank/DDBJ databases">
        <authorList>
            <person name="Kallberg Y."/>
            <person name="Tangrot J."/>
            <person name="Rosling A."/>
        </authorList>
    </citation>
    <scope>NUCLEOTIDE SEQUENCE</scope>
    <source>
        <strain evidence="1">CL356</strain>
    </source>
</reference>
<protein>
    <submittedName>
        <fullName evidence="1">16712_t:CDS:1</fullName>
    </submittedName>
</protein>
<organism evidence="1 2">
    <name type="scientific">Acaulospora colombiana</name>
    <dbReference type="NCBI Taxonomy" id="27376"/>
    <lineage>
        <taxon>Eukaryota</taxon>
        <taxon>Fungi</taxon>
        <taxon>Fungi incertae sedis</taxon>
        <taxon>Mucoromycota</taxon>
        <taxon>Glomeromycotina</taxon>
        <taxon>Glomeromycetes</taxon>
        <taxon>Diversisporales</taxon>
        <taxon>Acaulosporaceae</taxon>
        <taxon>Acaulospora</taxon>
    </lineage>
</organism>
<accession>A0ACA9LJ86</accession>
<comment type="caution">
    <text evidence="1">The sequence shown here is derived from an EMBL/GenBank/DDBJ whole genome shotgun (WGS) entry which is preliminary data.</text>
</comment>
<proteinExistence type="predicted"/>
<dbReference type="EMBL" id="CAJVPT010006335">
    <property type="protein sequence ID" value="CAG8529796.1"/>
    <property type="molecule type" value="Genomic_DNA"/>
</dbReference>
<evidence type="ECO:0000313" key="2">
    <source>
        <dbReference type="Proteomes" id="UP000789525"/>
    </source>
</evidence>
<keyword evidence="2" id="KW-1185">Reference proteome</keyword>
<gene>
    <name evidence="1" type="ORF">ACOLOM_LOCUS4024</name>
</gene>
<name>A0ACA9LJ86_9GLOM</name>
<dbReference type="Proteomes" id="UP000789525">
    <property type="component" value="Unassembled WGS sequence"/>
</dbReference>
<sequence length="128" mass="14455">MSRCPDAVICESVFGEVYQLTFFTFILCLNRDLPRIGTRDWAKKCSEETGVDYAPVDQCANSELGKQLFVDSVHVTNERGVTKSCTIYVNGKPRCIRDGRWYSCADGHTVDDFVRTIVDAYNDQEVIA</sequence>